<evidence type="ECO:0000313" key="4">
    <source>
        <dbReference type="Proteomes" id="UP000199103"/>
    </source>
</evidence>
<keyword evidence="2" id="KW-1133">Transmembrane helix</keyword>
<accession>A0A1H1QGI1</accession>
<dbReference type="Proteomes" id="UP000199103">
    <property type="component" value="Chromosome I"/>
</dbReference>
<evidence type="ECO:0000256" key="2">
    <source>
        <dbReference type="SAM" id="Phobius"/>
    </source>
</evidence>
<feature type="compositionally biased region" description="Basic residues" evidence="1">
    <location>
        <begin position="11"/>
        <end position="21"/>
    </location>
</feature>
<organism evidence="3 4">
    <name type="scientific">Microlunatus soli</name>
    <dbReference type="NCBI Taxonomy" id="630515"/>
    <lineage>
        <taxon>Bacteria</taxon>
        <taxon>Bacillati</taxon>
        <taxon>Actinomycetota</taxon>
        <taxon>Actinomycetes</taxon>
        <taxon>Propionibacteriales</taxon>
        <taxon>Propionibacteriaceae</taxon>
        <taxon>Microlunatus</taxon>
    </lineage>
</organism>
<proteinExistence type="predicted"/>
<feature type="transmembrane region" description="Helical" evidence="2">
    <location>
        <begin position="32"/>
        <end position="57"/>
    </location>
</feature>
<dbReference type="AlphaFoldDB" id="A0A1H1QGI1"/>
<reference evidence="3 4" key="1">
    <citation type="submission" date="2016-10" db="EMBL/GenBank/DDBJ databases">
        <authorList>
            <person name="de Groot N.N."/>
        </authorList>
    </citation>
    <scope>NUCLEOTIDE SEQUENCE [LARGE SCALE GENOMIC DNA]</scope>
    <source>
        <strain evidence="3 4">DSM 21800</strain>
    </source>
</reference>
<gene>
    <name evidence="3" type="ORF">SAMN04489812_1263</name>
</gene>
<name>A0A1H1QGI1_9ACTN</name>
<dbReference type="RefSeq" id="WP_091521568.1">
    <property type="nucleotide sequence ID" value="NZ_LT629772.1"/>
</dbReference>
<feature type="transmembrane region" description="Helical" evidence="2">
    <location>
        <begin position="77"/>
        <end position="100"/>
    </location>
</feature>
<keyword evidence="2" id="KW-0812">Transmembrane</keyword>
<sequence length="105" mass="11299">MSVSHVSPSFHLHRHSATRTRTKLERQHRANLILGIIALGLLAALVVGIVGLVNTVAPSAGIGYPADGAAYVHASRMAVFWLWLTLMDVVAIFAFGIAFASQHQQ</sequence>
<evidence type="ECO:0000313" key="3">
    <source>
        <dbReference type="EMBL" id="SDS22570.1"/>
    </source>
</evidence>
<keyword evidence="4" id="KW-1185">Reference proteome</keyword>
<keyword evidence="2" id="KW-0472">Membrane</keyword>
<evidence type="ECO:0000256" key="1">
    <source>
        <dbReference type="SAM" id="MobiDB-lite"/>
    </source>
</evidence>
<dbReference type="EMBL" id="LT629772">
    <property type="protein sequence ID" value="SDS22570.1"/>
    <property type="molecule type" value="Genomic_DNA"/>
</dbReference>
<protein>
    <submittedName>
        <fullName evidence="3">Uncharacterized protein</fullName>
    </submittedName>
</protein>
<feature type="region of interest" description="Disordered" evidence="1">
    <location>
        <begin position="1"/>
        <end position="21"/>
    </location>
</feature>